<name>A0A1H9E7V2_9BURK</name>
<dbReference type="EMBL" id="FOGD01000001">
    <property type="protein sequence ID" value="SEQ21707.1"/>
    <property type="molecule type" value="Genomic_DNA"/>
</dbReference>
<dbReference type="Pfam" id="PF01381">
    <property type="entry name" value="HTH_3"/>
    <property type="match status" value="1"/>
</dbReference>
<proteinExistence type="predicted"/>
<dbReference type="SUPFAM" id="SSF47413">
    <property type="entry name" value="lambda repressor-like DNA-binding domains"/>
    <property type="match status" value="1"/>
</dbReference>
<dbReference type="GO" id="GO:0003677">
    <property type="term" value="F:DNA binding"/>
    <property type="evidence" value="ECO:0007669"/>
    <property type="project" value="UniProtKB-KW"/>
</dbReference>
<evidence type="ECO:0000313" key="6">
    <source>
        <dbReference type="Proteomes" id="UP000199766"/>
    </source>
</evidence>
<keyword evidence="6" id="KW-1185">Reference proteome</keyword>
<evidence type="ECO:0000256" key="3">
    <source>
        <dbReference type="ARBA" id="ARBA00023163"/>
    </source>
</evidence>
<dbReference type="Gene3D" id="1.10.260.40">
    <property type="entry name" value="lambda repressor-like DNA-binding domains"/>
    <property type="match status" value="1"/>
</dbReference>
<evidence type="ECO:0000256" key="1">
    <source>
        <dbReference type="ARBA" id="ARBA00023015"/>
    </source>
</evidence>
<dbReference type="InterPro" id="IPR001387">
    <property type="entry name" value="Cro/C1-type_HTH"/>
</dbReference>
<dbReference type="PANTHER" id="PTHR36511">
    <property type="entry name" value="MERR FAMILY BACTERIAL REGULATORY PROTEIN"/>
    <property type="match status" value="1"/>
</dbReference>
<dbReference type="PANTHER" id="PTHR36511:SF6">
    <property type="entry name" value="TRANSCRIPTIONAL REGULATOR"/>
    <property type="match status" value="1"/>
</dbReference>
<dbReference type="PROSITE" id="PS50943">
    <property type="entry name" value="HTH_CROC1"/>
    <property type="match status" value="1"/>
</dbReference>
<keyword evidence="2" id="KW-0238">DNA-binding</keyword>
<accession>A0A1H9E7V2</accession>
<evidence type="ECO:0000256" key="2">
    <source>
        <dbReference type="ARBA" id="ARBA00023125"/>
    </source>
</evidence>
<dbReference type="AlphaFoldDB" id="A0A1H9E7V2"/>
<keyword evidence="1" id="KW-0805">Transcription regulation</keyword>
<keyword evidence="3" id="KW-0804">Transcription</keyword>
<dbReference type="RefSeq" id="WP_425432034.1">
    <property type="nucleotide sequence ID" value="NZ_FOGD01000001.1"/>
</dbReference>
<sequence>MPKTVKMDAEMQAFANDVLESIQQAKRGEGRVHRVTLTVAAQARAKVGVSQSAFAKLLGVSVRTLQEWEQGRRQPSGAAQSLMRVAQAHPEILRELVTT</sequence>
<evidence type="ECO:0000259" key="4">
    <source>
        <dbReference type="PROSITE" id="PS50943"/>
    </source>
</evidence>
<dbReference type="InterPro" id="IPR010982">
    <property type="entry name" value="Lambda_DNA-bd_dom_sf"/>
</dbReference>
<dbReference type="STRING" id="180197.SAMN02982919_00222"/>
<dbReference type="CDD" id="cd00093">
    <property type="entry name" value="HTH_XRE"/>
    <property type="match status" value="1"/>
</dbReference>
<protein>
    <submittedName>
        <fullName evidence="5">Putative transcriptional regulator</fullName>
    </submittedName>
</protein>
<gene>
    <name evidence="5" type="ORF">SAMN02982919_00222</name>
</gene>
<feature type="domain" description="HTH cro/C1-type" evidence="4">
    <location>
        <begin position="42"/>
        <end position="93"/>
    </location>
</feature>
<dbReference type="SMART" id="SM00530">
    <property type="entry name" value="HTH_XRE"/>
    <property type="match status" value="1"/>
</dbReference>
<evidence type="ECO:0000313" key="5">
    <source>
        <dbReference type="EMBL" id="SEQ21707.1"/>
    </source>
</evidence>
<reference evidence="5 6" key="1">
    <citation type="submission" date="2016-10" db="EMBL/GenBank/DDBJ databases">
        <authorList>
            <person name="de Groot N.N."/>
        </authorList>
    </citation>
    <scope>NUCLEOTIDE SEQUENCE [LARGE SCALE GENOMIC DNA]</scope>
    <source>
        <strain evidence="5 6">ATCC 35958</strain>
    </source>
</reference>
<dbReference type="InterPro" id="IPR052359">
    <property type="entry name" value="HTH-type_reg/antitoxin"/>
</dbReference>
<dbReference type="Proteomes" id="UP000199766">
    <property type="component" value="Unassembled WGS sequence"/>
</dbReference>
<organism evidence="5 6">
    <name type="scientific">Giesbergeria anulus</name>
    <dbReference type="NCBI Taxonomy" id="180197"/>
    <lineage>
        <taxon>Bacteria</taxon>
        <taxon>Pseudomonadati</taxon>
        <taxon>Pseudomonadota</taxon>
        <taxon>Betaproteobacteria</taxon>
        <taxon>Burkholderiales</taxon>
        <taxon>Comamonadaceae</taxon>
        <taxon>Giesbergeria</taxon>
    </lineage>
</organism>